<sequence>MEVDDEGCSASTGKSPPKGSSKVPVPPVPDSPLTTQALTSTPIMPPTATKEALHCQKILDAEKDLAHAKVKYDAALGFINLANIICDYELVDKMSTSKMTMEAFHLAEAAYKKSLKQSPFASMVQGTPTAPSLVSTTENQQNHPTANVKNSNPDSATKAIYVLNELINIFNNMGGLDSMYHALSSANNPLDKLASVLSIVKPHNVN</sequence>
<evidence type="ECO:0000256" key="1">
    <source>
        <dbReference type="SAM" id="MobiDB-lite"/>
    </source>
</evidence>
<dbReference type="AlphaFoldDB" id="A0AAV4TJ02"/>
<feature type="compositionally biased region" description="Low complexity" evidence="1">
    <location>
        <begin position="13"/>
        <end position="23"/>
    </location>
</feature>
<comment type="caution">
    <text evidence="2">The sequence shown here is derived from an EMBL/GenBank/DDBJ whole genome shotgun (WGS) entry which is preliminary data.</text>
</comment>
<protein>
    <submittedName>
        <fullName evidence="2">Uncharacterized protein</fullName>
    </submittedName>
</protein>
<feature type="region of interest" description="Disordered" evidence="1">
    <location>
        <begin position="126"/>
        <end position="152"/>
    </location>
</feature>
<evidence type="ECO:0000313" key="2">
    <source>
        <dbReference type="EMBL" id="GIY44772.1"/>
    </source>
</evidence>
<dbReference type="EMBL" id="BPLQ01009569">
    <property type="protein sequence ID" value="GIY44772.1"/>
    <property type="molecule type" value="Genomic_DNA"/>
</dbReference>
<feature type="region of interest" description="Disordered" evidence="1">
    <location>
        <begin position="1"/>
        <end position="41"/>
    </location>
</feature>
<accession>A0AAV4TJ02</accession>
<proteinExistence type="predicted"/>
<reference evidence="2 3" key="1">
    <citation type="submission" date="2021-06" db="EMBL/GenBank/DDBJ databases">
        <title>Caerostris darwini draft genome.</title>
        <authorList>
            <person name="Kono N."/>
            <person name="Arakawa K."/>
        </authorList>
    </citation>
    <scope>NUCLEOTIDE SEQUENCE [LARGE SCALE GENOMIC DNA]</scope>
</reference>
<gene>
    <name evidence="2" type="ORF">CDAR_219551</name>
</gene>
<organism evidence="2 3">
    <name type="scientific">Caerostris darwini</name>
    <dbReference type="NCBI Taxonomy" id="1538125"/>
    <lineage>
        <taxon>Eukaryota</taxon>
        <taxon>Metazoa</taxon>
        <taxon>Ecdysozoa</taxon>
        <taxon>Arthropoda</taxon>
        <taxon>Chelicerata</taxon>
        <taxon>Arachnida</taxon>
        <taxon>Araneae</taxon>
        <taxon>Araneomorphae</taxon>
        <taxon>Entelegynae</taxon>
        <taxon>Araneoidea</taxon>
        <taxon>Araneidae</taxon>
        <taxon>Caerostris</taxon>
    </lineage>
</organism>
<evidence type="ECO:0000313" key="3">
    <source>
        <dbReference type="Proteomes" id="UP001054837"/>
    </source>
</evidence>
<feature type="compositionally biased region" description="Polar residues" evidence="1">
    <location>
        <begin position="32"/>
        <end position="41"/>
    </location>
</feature>
<name>A0AAV4TJ02_9ARAC</name>
<keyword evidence="3" id="KW-1185">Reference proteome</keyword>
<dbReference type="Proteomes" id="UP001054837">
    <property type="component" value="Unassembled WGS sequence"/>
</dbReference>